<dbReference type="FunFam" id="3.30.70.330:FF:000034">
    <property type="entry name" value="heterogeneous nuclear ribonucleoprotein M isoform X1"/>
    <property type="match status" value="1"/>
</dbReference>
<dbReference type="AlphaFoldDB" id="A0A7J8B2B2"/>
<evidence type="ECO:0000259" key="17">
    <source>
        <dbReference type="PROSITE" id="PS50102"/>
    </source>
</evidence>
<comment type="subcellular location">
    <subcellularLocation>
        <location evidence="1">Nucleus</location>
    </subcellularLocation>
</comment>
<evidence type="ECO:0000256" key="13">
    <source>
        <dbReference type="ARBA" id="ARBA00053979"/>
    </source>
</evidence>
<sequence>MADADKAEGPGAAGHDSPQQQPPAEPPAEPRREPPPETEKQPQLGSGGSGANGVKMENDESVKEEKSELKEKSTGNKKAHRFHPYSKDKNSGTGEKKGPNRNRVFISNIPYDMKWQAIKDLMREKVGEVTYVELFKDAEGKSRGCGVVEFKDEEFVKKALETMNKYDLSGRPLNIKEDPDGENARRALQRTGGSFPGGHVPDMGSGLMNLPPSILNNPNIPPEVISNLQAGRLGSTIFVANLDFKVGWKKLKEVFSIAGTVKRADIKEDKDGKSRGMGTVTFEQAIEAVQAISMFNGQFLFDRPMHVKMDDKSVPHEDYRSHDSKTPQLPRGLGGIGMGLGPGGQPISASQLNIGGVMGNLGPTGIGFGGLEAMNSMGGFGGVGRMGELYRGAMTSSMERDFGRGDIGINRGFGDSFGRLGGGMGGMNSVTGGMGMGLDRMSSSFDRMGPGIGAILERSIDMDRGFLSGPMGSGMRDRIGSKGNQIFVRNLPFDLTWQKLKEKFSQCGHVMFAEIKMENGKSKGCGTVRFDSPESAEKACRIMNGIKISGREIDVRLDRNA</sequence>
<dbReference type="FunFam" id="3.30.70.330:FF:000033">
    <property type="entry name" value="heterogeneous nuclear ribonucleoprotein M isoform X1"/>
    <property type="match status" value="1"/>
</dbReference>
<evidence type="ECO:0000256" key="11">
    <source>
        <dbReference type="ARBA" id="ARBA00023163"/>
    </source>
</evidence>
<dbReference type="GO" id="GO:0005634">
    <property type="term" value="C:nucleus"/>
    <property type="evidence" value="ECO:0007669"/>
    <property type="project" value="UniProtKB-SubCell"/>
</dbReference>
<feature type="domain" description="RRM" evidence="17">
    <location>
        <begin position="235"/>
        <end position="312"/>
    </location>
</feature>
<reference evidence="18 19" key="1">
    <citation type="journal article" date="2020" name="Nature">
        <title>Six reference-quality genomes reveal evolution of bat adaptations.</title>
        <authorList>
            <person name="Jebb D."/>
            <person name="Huang Z."/>
            <person name="Pippel M."/>
            <person name="Hughes G.M."/>
            <person name="Lavrichenko K."/>
            <person name="Devanna P."/>
            <person name="Winkler S."/>
            <person name="Jermiin L.S."/>
            <person name="Skirmuntt E.C."/>
            <person name="Katzourakis A."/>
            <person name="Burkitt-Gray L."/>
            <person name="Ray D.A."/>
            <person name="Sullivan K.A.M."/>
            <person name="Roscito J.G."/>
            <person name="Kirilenko B.M."/>
            <person name="Davalos L.M."/>
            <person name="Corthals A.P."/>
            <person name="Power M.L."/>
            <person name="Jones G."/>
            <person name="Ransome R.D."/>
            <person name="Dechmann D.K.N."/>
            <person name="Locatelli A.G."/>
            <person name="Puechmaille S.J."/>
            <person name="Fedrigo O."/>
            <person name="Jarvis E.D."/>
            <person name="Hiller M."/>
            <person name="Vernes S.C."/>
            <person name="Myers E.W."/>
            <person name="Teeling E.C."/>
        </authorList>
    </citation>
    <scope>NUCLEOTIDE SEQUENCE [LARGE SCALE GENOMIC DNA]</scope>
    <source>
        <strain evidence="18">MPipKuh1</strain>
        <tissue evidence="18">Flight muscle</tissue>
    </source>
</reference>
<evidence type="ECO:0000256" key="9">
    <source>
        <dbReference type="ARBA" id="ARBA00022884"/>
    </source>
</evidence>
<keyword evidence="8" id="KW-0832">Ubl conjugation</keyword>
<dbReference type="Gene3D" id="3.30.70.330">
    <property type="match status" value="3"/>
</dbReference>
<keyword evidence="11" id="KW-0804">Transcription</keyword>
<dbReference type="GO" id="GO:0005737">
    <property type="term" value="C:cytoplasm"/>
    <property type="evidence" value="ECO:0007669"/>
    <property type="project" value="TreeGrafter"/>
</dbReference>
<dbReference type="PANTHER" id="PTHR23003">
    <property type="entry name" value="RNA RECOGNITION MOTIF RRM DOMAIN CONTAINING PROTEIN"/>
    <property type="match status" value="1"/>
</dbReference>
<evidence type="ECO:0000256" key="2">
    <source>
        <dbReference type="ARBA" id="ARBA00011245"/>
    </source>
</evidence>
<evidence type="ECO:0000256" key="10">
    <source>
        <dbReference type="ARBA" id="ARBA00023125"/>
    </source>
</evidence>
<feature type="compositionally biased region" description="Basic and acidic residues" evidence="16">
    <location>
        <begin position="56"/>
        <end position="74"/>
    </location>
</feature>
<feature type="compositionally biased region" description="Basic and acidic residues" evidence="16">
    <location>
        <begin position="28"/>
        <end position="40"/>
    </location>
</feature>
<accession>A0A7J8B2B2</accession>
<name>A0A7J8B2B2_PIPKU</name>
<dbReference type="PROSITE" id="PS50102">
    <property type="entry name" value="RRM"/>
    <property type="match status" value="3"/>
</dbReference>
<evidence type="ECO:0000313" key="18">
    <source>
        <dbReference type="EMBL" id="KAF6392953.1"/>
    </source>
</evidence>
<comment type="function">
    <text evidence="13">Transcriptional repressor of the myelin basic protein gene (MBP). Binds to the proximal MB1 element 5'-TTGTCC-3' of the MBP promoter. Its binding to MB1 and function are inhibited by PURA.</text>
</comment>
<dbReference type="InterPro" id="IPR034630">
    <property type="entry name" value="MYEF2_RRM1"/>
</dbReference>
<keyword evidence="10" id="KW-0238">DNA-binding</keyword>
<dbReference type="GO" id="GO:0003729">
    <property type="term" value="F:mRNA binding"/>
    <property type="evidence" value="ECO:0007669"/>
    <property type="project" value="TreeGrafter"/>
</dbReference>
<dbReference type="CDD" id="cd12660">
    <property type="entry name" value="RRM2_MYEF2"/>
    <property type="match status" value="1"/>
</dbReference>
<keyword evidence="5" id="KW-1017">Isopeptide bond</keyword>
<keyword evidence="3" id="KW-0488">Methylation</keyword>
<keyword evidence="4" id="KW-0678">Repressor</keyword>
<dbReference type="EMBL" id="JACAGB010000001">
    <property type="protein sequence ID" value="KAF6392953.1"/>
    <property type="molecule type" value="Genomic_DNA"/>
</dbReference>
<feature type="region of interest" description="Disordered" evidence="16">
    <location>
        <begin position="1"/>
        <end position="103"/>
    </location>
</feature>
<evidence type="ECO:0000256" key="1">
    <source>
        <dbReference type="ARBA" id="ARBA00004123"/>
    </source>
</evidence>
<dbReference type="SMART" id="SM00360">
    <property type="entry name" value="RRM"/>
    <property type="match status" value="3"/>
</dbReference>
<evidence type="ECO:0000256" key="16">
    <source>
        <dbReference type="SAM" id="MobiDB-lite"/>
    </source>
</evidence>
<keyword evidence="9 15" id="KW-0694">RNA-binding</keyword>
<dbReference type="Proteomes" id="UP000558488">
    <property type="component" value="Unassembled WGS sequence"/>
</dbReference>
<keyword evidence="12" id="KW-0539">Nucleus</keyword>
<comment type="subunit">
    <text evidence="2">Monomer.</text>
</comment>
<dbReference type="Pfam" id="PF00076">
    <property type="entry name" value="RRM_1"/>
    <property type="match status" value="3"/>
</dbReference>
<feature type="domain" description="RRM" evidence="17">
    <location>
        <begin position="484"/>
        <end position="560"/>
    </location>
</feature>
<dbReference type="InterPro" id="IPR034631">
    <property type="entry name" value="MYEF2_RRM3"/>
</dbReference>
<evidence type="ECO:0000313" key="19">
    <source>
        <dbReference type="Proteomes" id="UP000558488"/>
    </source>
</evidence>
<feature type="compositionally biased region" description="Basic and acidic residues" evidence="16">
    <location>
        <begin position="85"/>
        <end position="98"/>
    </location>
</feature>
<evidence type="ECO:0000256" key="6">
    <source>
        <dbReference type="ARBA" id="ARBA00022553"/>
    </source>
</evidence>
<dbReference type="CDD" id="cd12658">
    <property type="entry name" value="RRM1_MYEF2"/>
    <property type="match status" value="1"/>
</dbReference>
<keyword evidence="19" id="KW-1185">Reference proteome</keyword>
<evidence type="ECO:0000256" key="14">
    <source>
        <dbReference type="ARBA" id="ARBA00074463"/>
    </source>
</evidence>
<dbReference type="InterPro" id="IPR050374">
    <property type="entry name" value="RRT5_SRSF_SR"/>
</dbReference>
<dbReference type="InterPro" id="IPR000504">
    <property type="entry name" value="RRM_dom"/>
</dbReference>
<protein>
    <recommendedName>
        <fullName evidence="14">Myelin expression factor 2</fullName>
    </recommendedName>
</protein>
<comment type="caution">
    <text evidence="18">The sequence shown here is derived from an EMBL/GenBank/DDBJ whole genome shotgun (WGS) entry which is preliminary data.</text>
</comment>
<proteinExistence type="predicted"/>
<feature type="compositionally biased region" description="Basic residues" evidence="16">
    <location>
        <begin position="75"/>
        <end position="84"/>
    </location>
</feature>
<evidence type="ECO:0000256" key="5">
    <source>
        <dbReference type="ARBA" id="ARBA00022499"/>
    </source>
</evidence>
<dbReference type="GO" id="GO:0003677">
    <property type="term" value="F:DNA binding"/>
    <property type="evidence" value="ECO:0007669"/>
    <property type="project" value="UniProtKB-KW"/>
</dbReference>
<dbReference type="CDD" id="cd12662">
    <property type="entry name" value="RRM3_MYEF2"/>
    <property type="match status" value="1"/>
</dbReference>
<gene>
    <name evidence="18" type="ORF">mPipKuh1_011979</name>
</gene>
<keyword evidence="6" id="KW-0597">Phosphoprotein</keyword>
<organism evidence="18 19">
    <name type="scientific">Pipistrellus kuhlii</name>
    <name type="common">Kuhl's pipistrelle</name>
    <dbReference type="NCBI Taxonomy" id="59472"/>
    <lineage>
        <taxon>Eukaryota</taxon>
        <taxon>Metazoa</taxon>
        <taxon>Chordata</taxon>
        <taxon>Craniata</taxon>
        <taxon>Vertebrata</taxon>
        <taxon>Euteleostomi</taxon>
        <taxon>Mammalia</taxon>
        <taxon>Eutheria</taxon>
        <taxon>Laurasiatheria</taxon>
        <taxon>Chiroptera</taxon>
        <taxon>Yangochiroptera</taxon>
        <taxon>Vespertilionidae</taxon>
        <taxon>Pipistrellus</taxon>
    </lineage>
</organism>
<dbReference type="PANTHER" id="PTHR23003:SF15">
    <property type="entry name" value="MYELIN EXPRESSION FACTOR 2"/>
    <property type="match status" value="1"/>
</dbReference>
<evidence type="ECO:0000256" key="3">
    <source>
        <dbReference type="ARBA" id="ARBA00022481"/>
    </source>
</evidence>
<evidence type="ECO:0000256" key="12">
    <source>
        <dbReference type="ARBA" id="ARBA00023242"/>
    </source>
</evidence>
<dbReference type="FunFam" id="3.30.70.330:FF:000625">
    <property type="entry name" value="myelin expression factor 2 isoform X1"/>
    <property type="match status" value="1"/>
</dbReference>
<evidence type="ECO:0000256" key="4">
    <source>
        <dbReference type="ARBA" id="ARBA00022491"/>
    </source>
</evidence>
<dbReference type="InterPro" id="IPR012677">
    <property type="entry name" value="Nucleotide-bd_a/b_plait_sf"/>
</dbReference>
<keyword evidence="7" id="KW-0677">Repeat</keyword>
<dbReference type="SUPFAM" id="SSF54928">
    <property type="entry name" value="RNA-binding domain, RBD"/>
    <property type="match status" value="3"/>
</dbReference>
<evidence type="ECO:0000256" key="7">
    <source>
        <dbReference type="ARBA" id="ARBA00022737"/>
    </source>
</evidence>
<evidence type="ECO:0000256" key="15">
    <source>
        <dbReference type="PROSITE-ProRule" id="PRU00176"/>
    </source>
</evidence>
<dbReference type="InterPro" id="IPR035979">
    <property type="entry name" value="RBD_domain_sf"/>
</dbReference>
<feature type="domain" description="RRM" evidence="17">
    <location>
        <begin position="102"/>
        <end position="180"/>
    </location>
</feature>
<evidence type="ECO:0000256" key="8">
    <source>
        <dbReference type="ARBA" id="ARBA00022843"/>
    </source>
</evidence>